<gene>
    <name evidence="8" type="ORF">SAMN02982985_04818</name>
</gene>
<evidence type="ECO:0000259" key="7">
    <source>
        <dbReference type="PROSITE" id="PS51900"/>
    </source>
</evidence>
<evidence type="ECO:0000256" key="4">
    <source>
        <dbReference type="ARBA" id="ARBA00023172"/>
    </source>
</evidence>
<reference evidence="8 9" key="1">
    <citation type="submission" date="2016-10" db="EMBL/GenBank/DDBJ databases">
        <authorList>
            <person name="de Groot N.N."/>
        </authorList>
    </citation>
    <scope>NUCLEOTIDE SEQUENCE [LARGE SCALE GENOMIC DNA]</scope>
    <source>
        <strain evidence="8 9">ATCC 43154</strain>
    </source>
</reference>
<evidence type="ECO:0000256" key="3">
    <source>
        <dbReference type="ARBA" id="ARBA00023125"/>
    </source>
</evidence>
<name>A0A1I4SJG1_9BURK</name>
<dbReference type="PROSITE" id="PS51900">
    <property type="entry name" value="CB"/>
    <property type="match status" value="1"/>
</dbReference>
<keyword evidence="3 5" id="KW-0238">DNA-binding</keyword>
<evidence type="ECO:0000256" key="1">
    <source>
        <dbReference type="ARBA" id="ARBA00008857"/>
    </source>
</evidence>
<proteinExistence type="inferred from homology"/>
<dbReference type="SUPFAM" id="SSF56349">
    <property type="entry name" value="DNA breaking-rejoining enzymes"/>
    <property type="match status" value="1"/>
</dbReference>
<evidence type="ECO:0000256" key="5">
    <source>
        <dbReference type="PROSITE-ProRule" id="PRU01248"/>
    </source>
</evidence>
<dbReference type="RefSeq" id="WP_093390246.1">
    <property type="nucleotide sequence ID" value="NZ_FOTW01000026.1"/>
</dbReference>
<dbReference type="Gene3D" id="1.10.443.10">
    <property type="entry name" value="Intergrase catalytic core"/>
    <property type="match status" value="1"/>
</dbReference>
<dbReference type="EMBL" id="FOTW01000026">
    <property type="protein sequence ID" value="SFM64658.1"/>
    <property type="molecule type" value="Genomic_DNA"/>
</dbReference>
<protein>
    <submittedName>
        <fullName evidence="8">Phage integrase family protein</fullName>
    </submittedName>
</protein>
<sequence length="360" mass="39941">MSYGLFKVGKRGIWHYRFQLGGLSTQRSTRETKKGKADIVAERAYEEAKFAARGAQLAPTLADLAGRWLEIHGTVASASHIRSVDTFARLHLYGLGPRLVCDITTEMVELARNEHLVTHAPASANHWLRVLKLLMLWAVKRGMLQAMPWHVKMLKVQKRPRSTLPASMARQWLGNLDAATWRDPAVGTAVRLMLGLGLRELEAAGARWEWLDWDRRVYTPGKTKGREAEPVPTPDWVLEHLRALAPAAHGLIAPSRRGSAHRSGFARTAISLANKACGVEGITPHRLRGTFATMLSEEGVGVQTIQLVMRHKDPKTTMAYLEKNIDIAVAAQSKMAEKMGLGLRENCEVPPAKPHKSSFP</sequence>
<dbReference type="Gene3D" id="1.10.150.130">
    <property type="match status" value="1"/>
</dbReference>
<keyword evidence="9" id="KW-1185">Reference proteome</keyword>
<evidence type="ECO:0000256" key="2">
    <source>
        <dbReference type="ARBA" id="ARBA00022908"/>
    </source>
</evidence>
<dbReference type="InterPro" id="IPR044068">
    <property type="entry name" value="CB"/>
</dbReference>
<evidence type="ECO:0000259" key="6">
    <source>
        <dbReference type="PROSITE" id="PS51898"/>
    </source>
</evidence>
<dbReference type="InterPro" id="IPR011010">
    <property type="entry name" value="DNA_brk_join_enz"/>
</dbReference>
<evidence type="ECO:0000313" key="8">
    <source>
        <dbReference type="EMBL" id="SFM64658.1"/>
    </source>
</evidence>
<dbReference type="OrthoDB" id="9801717at2"/>
<dbReference type="InterPro" id="IPR010998">
    <property type="entry name" value="Integrase_recombinase_N"/>
</dbReference>
<dbReference type="InterPro" id="IPR002104">
    <property type="entry name" value="Integrase_catalytic"/>
</dbReference>
<comment type="similarity">
    <text evidence="1">Belongs to the 'phage' integrase family.</text>
</comment>
<dbReference type="PANTHER" id="PTHR30629">
    <property type="entry name" value="PROPHAGE INTEGRASE"/>
    <property type="match status" value="1"/>
</dbReference>
<feature type="domain" description="Core-binding (CB)" evidence="7">
    <location>
        <begin position="59"/>
        <end position="139"/>
    </location>
</feature>
<organism evidence="8 9">
    <name type="scientific">Rugamonas rubra</name>
    <dbReference type="NCBI Taxonomy" id="758825"/>
    <lineage>
        <taxon>Bacteria</taxon>
        <taxon>Pseudomonadati</taxon>
        <taxon>Pseudomonadota</taxon>
        <taxon>Betaproteobacteria</taxon>
        <taxon>Burkholderiales</taxon>
        <taxon>Oxalobacteraceae</taxon>
        <taxon>Telluria group</taxon>
        <taxon>Rugamonas</taxon>
    </lineage>
</organism>
<dbReference type="InterPro" id="IPR013762">
    <property type="entry name" value="Integrase-like_cat_sf"/>
</dbReference>
<keyword evidence="4" id="KW-0233">DNA recombination</keyword>
<dbReference type="PANTHER" id="PTHR30629:SF2">
    <property type="entry name" value="PROPHAGE INTEGRASE INTS-RELATED"/>
    <property type="match status" value="1"/>
</dbReference>
<feature type="domain" description="Tyr recombinase" evidence="6">
    <location>
        <begin position="159"/>
        <end position="335"/>
    </location>
</feature>
<dbReference type="GO" id="GO:0015074">
    <property type="term" value="P:DNA integration"/>
    <property type="evidence" value="ECO:0007669"/>
    <property type="project" value="UniProtKB-KW"/>
</dbReference>
<dbReference type="InterPro" id="IPR050808">
    <property type="entry name" value="Phage_Integrase"/>
</dbReference>
<dbReference type="GO" id="GO:0006310">
    <property type="term" value="P:DNA recombination"/>
    <property type="evidence" value="ECO:0007669"/>
    <property type="project" value="UniProtKB-KW"/>
</dbReference>
<dbReference type="AlphaFoldDB" id="A0A1I4SJG1"/>
<dbReference type="Pfam" id="PF00589">
    <property type="entry name" value="Phage_integrase"/>
    <property type="match status" value="1"/>
</dbReference>
<accession>A0A1I4SJG1</accession>
<dbReference type="GO" id="GO:0003677">
    <property type="term" value="F:DNA binding"/>
    <property type="evidence" value="ECO:0007669"/>
    <property type="project" value="UniProtKB-UniRule"/>
</dbReference>
<dbReference type="Proteomes" id="UP000199470">
    <property type="component" value="Unassembled WGS sequence"/>
</dbReference>
<dbReference type="CDD" id="cd00397">
    <property type="entry name" value="DNA_BRE_C"/>
    <property type="match status" value="1"/>
</dbReference>
<dbReference type="PROSITE" id="PS51898">
    <property type="entry name" value="TYR_RECOMBINASE"/>
    <property type="match status" value="1"/>
</dbReference>
<keyword evidence="2" id="KW-0229">DNA integration</keyword>
<evidence type="ECO:0000313" key="9">
    <source>
        <dbReference type="Proteomes" id="UP000199470"/>
    </source>
</evidence>
<dbReference type="STRING" id="758825.SAMN02982985_04818"/>